<dbReference type="AlphaFoldDB" id="A0AAJ5JX82"/>
<dbReference type="InterPro" id="IPR007742">
    <property type="entry name" value="NosD_dom"/>
</dbReference>
<accession>A0AAJ5JX82</accession>
<dbReference type="Pfam" id="PF12708">
    <property type="entry name" value="Pect-lyase_RHGA_epim"/>
    <property type="match status" value="1"/>
</dbReference>
<evidence type="ECO:0000256" key="2">
    <source>
        <dbReference type="ARBA" id="ARBA00022525"/>
    </source>
</evidence>
<name>A0AAJ5JX82_9DEIO</name>
<evidence type="ECO:0000313" key="7">
    <source>
        <dbReference type="EMBL" id="TLK22801.1"/>
    </source>
</evidence>
<evidence type="ECO:0000313" key="8">
    <source>
        <dbReference type="Proteomes" id="UP000308000"/>
    </source>
</evidence>
<dbReference type="SMART" id="SM00710">
    <property type="entry name" value="PbH1"/>
    <property type="match status" value="9"/>
</dbReference>
<dbReference type="Proteomes" id="UP000308000">
    <property type="component" value="Unassembled WGS sequence"/>
</dbReference>
<dbReference type="Gene3D" id="2.160.20.10">
    <property type="entry name" value="Single-stranded right-handed beta-helix, Pectin lyase-like"/>
    <property type="match status" value="2"/>
</dbReference>
<gene>
    <name evidence="7" type="ORF">FCS05_17265</name>
</gene>
<comment type="caution">
    <text evidence="7">The sequence shown here is derived from an EMBL/GenBank/DDBJ whole genome shotgun (WGS) entry which is preliminary data.</text>
</comment>
<evidence type="ECO:0000256" key="3">
    <source>
        <dbReference type="SAM" id="MobiDB-lite"/>
    </source>
</evidence>
<keyword evidence="2" id="KW-0964">Secreted</keyword>
<reference evidence="7 8" key="1">
    <citation type="submission" date="2019-04" db="EMBL/GenBank/DDBJ databases">
        <title>Deinococcus metalilatus MA1002 mutant No.5.</title>
        <authorList>
            <person name="Park W."/>
            <person name="Park C."/>
        </authorList>
    </citation>
    <scope>NUCLEOTIDE SEQUENCE [LARGE SCALE GENOMIC DNA]</scope>
    <source>
        <strain evidence="7 8">MA1002-m5</strain>
    </source>
</reference>
<dbReference type="SUPFAM" id="SSF51126">
    <property type="entry name" value="Pectin lyase-like"/>
    <property type="match status" value="2"/>
</dbReference>
<organism evidence="7 8">
    <name type="scientific">Deinococcus metallilatus</name>
    <dbReference type="NCBI Taxonomy" id="1211322"/>
    <lineage>
        <taxon>Bacteria</taxon>
        <taxon>Thermotogati</taxon>
        <taxon>Deinococcota</taxon>
        <taxon>Deinococci</taxon>
        <taxon>Deinococcales</taxon>
        <taxon>Deinococcaceae</taxon>
        <taxon>Deinococcus</taxon>
    </lineage>
</organism>
<comment type="subcellular location">
    <subcellularLocation>
        <location evidence="1">Secreted</location>
    </subcellularLocation>
</comment>
<feature type="domain" description="Rhamnogalacturonase A/B/Epimerase-like pectate lyase" evidence="5">
    <location>
        <begin position="237"/>
        <end position="471"/>
    </location>
</feature>
<dbReference type="PANTHER" id="PTHR31375">
    <property type="match status" value="1"/>
</dbReference>
<feature type="domain" description="Carbohydrate binding module xylan-binding" evidence="6">
    <location>
        <begin position="130"/>
        <end position="207"/>
    </location>
</feature>
<protein>
    <submittedName>
        <fullName evidence="7">Uncharacterized protein</fullName>
    </submittedName>
</protein>
<dbReference type="InterPro" id="IPR012334">
    <property type="entry name" value="Pectin_lyas_fold"/>
</dbReference>
<dbReference type="EMBL" id="VBRC01000015">
    <property type="protein sequence ID" value="TLK22801.1"/>
    <property type="molecule type" value="Genomic_DNA"/>
</dbReference>
<evidence type="ECO:0000259" key="4">
    <source>
        <dbReference type="Pfam" id="PF05048"/>
    </source>
</evidence>
<sequence length="675" mass="71259">MSAHPALSGCRVAPESDSGGFTPMPYSDESRAPRSRPLRVRPAAVLLGMVTCSAVLALAAKTASNPTVLQFEADRARGQDDQSLPAAANDAGVWIVSDRAATDGRAVMLAVNGATVRQVLPASFKPGTYTVQIRARGQAYQGWPTVELRLDGKRVAAATLQSRAYATQTFAKVELRPGQRLEVVFVNDAYDGSPDKDRNAVVDRFDLKLLAAAKPPVRSASVASAAAAPQTPAGNVLNVKTAGAKGDGTTDDTAALARIGNAGGKDIYFPPGTYLVRRPVRFDGLKNQTVSGSGATIRASDDFKAGDALGVLTFTNTQGLTVRDLTIIGNPNHQLAPFDQRADGLYVSDSRGVHIQGLNVQNAHTVGITADDSDDVTIEANTVSQAYDTGIGTGNSNNVKILRNTVIGFGDPSGLKSKVPPGLGIFGWGGNTWLAEGNVLKNISNTATKTEGVDNTTYRGNTVDAFGKDGIKIMPRPGYGTSVSHAVVENNVIRNRHPWVADGTSYILFHSVLGGRIAGNKIESTYRPGTFYEEDAIRVNTFTGGPPSRDIVIEGNEIDNTRRGVRLEADGTIFRGNTVRGTEPWARSGLIVSSNGVTVSKNTFDGPVIAVLLDTNAARTRLEENRFSNNSTSGIYADNHNPDTTIVGNEFGVNVPQPIAGKVIVCEANKGGGCQ</sequence>
<evidence type="ECO:0000256" key="1">
    <source>
        <dbReference type="ARBA" id="ARBA00004613"/>
    </source>
</evidence>
<dbReference type="Gene3D" id="2.60.60.40">
    <property type="match status" value="1"/>
</dbReference>
<evidence type="ECO:0000259" key="6">
    <source>
        <dbReference type="Pfam" id="PF16841"/>
    </source>
</evidence>
<dbReference type="InterPro" id="IPR011050">
    <property type="entry name" value="Pectin_lyase_fold/virulence"/>
</dbReference>
<dbReference type="InterPro" id="IPR024535">
    <property type="entry name" value="RHGA/B-epi-like_pectate_lyase"/>
</dbReference>
<evidence type="ECO:0000259" key="5">
    <source>
        <dbReference type="Pfam" id="PF12708"/>
    </source>
</evidence>
<dbReference type="GO" id="GO:0005576">
    <property type="term" value="C:extracellular region"/>
    <property type="evidence" value="ECO:0007669"/>
    <property type="project" value="UniProtKB-SubCell"/>
</dbReference>
<proteinExistence type="predicted"/>
<dbReference type="Pfam" id="PF16841">
    <property type="entry name" value="CBM60"/>
    <property type="match status" value="1"/>
</dbReference>
<feature type="region of interest" description="Disordered" evidence="3">
    <location>
        <begin position="1"/>
        <end position="35"/>
    </location>
</feature>
<dbReference type="InterPro" id="IPR006626">
    <property type="entry name" value="PbH1"/>
</dbReference>
<dbReference type="Pfam" id="PF05048">
    <property type="entry name" value="NosD"/>
    <property type="match status" value="1"/>
</dbReference>
<feature type="domain" description="Periplasmic copper-binding protein NosD beta helix" evidence="4">
    <location>
        <begin position="479"/>
        <end position="654"/>
    </location>
</feature>
<dbReference type="InterPro" id="IPR031768">
    <property type="entry name" value="CBM60_xylan-bd"/>
</dbReference>